<feature type="non-terminal residue" evidence="1">
    <location>
        <position position="194"/>
    </location>
</feature>
<dbReference type="Proteomes" id="UP000250043">
    <property type="component" value="Unassembled WGS sequence"/>
</dbReference>
<name>A0A8E2AP19_9APHY</name>
<evidence type="ECO:0000313" key="1">
    <source>
        <dbReference type="EMBL" id="OCH84142.1"/>
    </source>
</evidence>
<keyword evidence="2" id="KW-1185">Reference proteome</keyword>
<dbReference type="AlphaFoldDB" id="A0A8E2AP19"/>
<evidence type="ECO:0000313" key="2">
    <source>
        <dbReference type="Proteomes" id="UP000250043"/>
    </source>
</evidence>
<accession>A0A8E2AP19</accession>
<proteinExistence type="predicted"/>
<dbReference type="EMBL" id="KV722716">
    <property type="protein sequence ID" value="OCH84142.1"/>
    <property type="molecule type" value="Genomic_DNA"/>
</dbReference>
<dbReference type="OrthoDB" id="2676448at2759"/>
<organism evidence="1 2">
    <name type="scientific">Obba rivulosa</name>
    <dbReference type="NCBI Taxonomy" id="1052685"/>
    <lineage>
        <taxon>Eukaryota</taxon>
        <taxon>Fungi</taxon>
        <taxon>Dikarya</taxon>
        <taxon>Basidiomycota</taxon>
        <taxon>Agaricomycotina</taxon>
        <taxon>Agaricomycetes</taxon>
        <taxon>Polyporales</taxon>
        <taxon>Gelatoporiaceae</taxon>
        <taxon>Obba</taxon>
    </lineage>
</organism>
<protein>
    <submittedName>
        <fullName evidence="1">Uncharacterized protein</fullName>
    </submittedName>
</protein>
<feature type="non-terminal residue" evidence="1">
    <location>
        <position position="1"/>
    </location>
</feature>
<sequence>ELSRREYNRALDNLERLVVQRLFELTKAGMSGIGYKLREKIGKALKARAEAIKKALQEYNRRAAELKPPRAPLLWTAIIEMAALADFDLLREGRQDIRSLLWAQPAHRHAINLHFNIKRAQEKVERLNVEVRRLFTFLIDEHADFWHAIGGTLVTDPTLASELQARWHYQNQINEKIAYRLLEVSQLPGFSGKL</sequence>
<gene>
    <name evidence="1" type="ORF">OBBRIDRAFT_701500</name>
</gene>
<reference evidence="1 2" key="1">
    <citation type="submission" date="2016-07" db="EMBL/GenBank/DDBJ databases">
        <title>Draft genome of the white-rot fungus Obba rivulosa 3A-2.</title>
        <authorList>
            <consortium name="DOE Joint Genome Institute"/>
            <person name="Miettinen O."/>
            <person name="Riley R."/>
            <person name="Acob R."/>
            <person name="Barry K."/>
            <person name="Cullen D."/>
            <person name="De Vries R."/>
            <person name="Hainaut M."/>
            <person name="Hatakka A."/>
            <person name="Henrissat B."/>
            <person name="Hilden K."/>
            <person name="Kuo R."/>
            <person name="Labutti K."/>
            <person name="Lipzen A."/>
            <person name="Makela M.R."/>
            <person name="Sandor L."/>
            <person name="Spatafora J.W."/>
            <person name="Grigoriev I.V."/>
            <person name="Hibbett D.S."/>
        </authorList>
    </citation>
    <scope>NUCLEOTIDE SEQUENCE [LARGE SCALE GENOMIC DNA]</scope>
    <source>
        <strain evidence="1 2">3A-2</strain>
    </source>
</reference>